<organism evidence="1 2">
    <name type="scientific">Virgibacillus natechei</name>
    <dbReference type="NCBI Taxonomy" id="1216297"/>
    <lineage>
        <taxon>Bacteria</taxon>
        <taxon>Bacillati</taxon>
        <taxon>Bacillota</taxon>
        <taxon>Bacilli</taxon>
        <taxon>Bacillales</taxon>
        <taxon>Bacillaceae</taxon>
        <taxon>Virgibacillus</taxon>
    </lineage>
</organism>
<evidence type="ECO:0000313" key="1">
    <source>
        <dbReference type="EMBL" id="MBP1969559.1"/>
    </source>
</evidence>
<dbReference type="RefSeq" id="WP_209462736.1">
    <property type="nucleotide sequence ID" value="NZ_CP110224.1"/>
</dbReference>
<reference evidence="1 2" key="1">
    <citation type="submission" date="2021-03" db="EMBL/GenBank/DDBJ databases">
        <title>Genomic Encyclopedia of Type Strains, Phase IV (KMG-IV): sequencing the most valuable type-strain genomes for metagenomic binning, comparative biology and taxonomic classification.</title>
        <authorList>
            <person name="Goeker M."/>
        </authorList>
    </citation>
    <scope>NUCLEOTIDE SEQUENCE [LARGE SCALE GENOMIC DNA]</scope>
    <source>
        <strain evidence="1 2">DSM 25609</strain>
    </source>
</reference>
<gene>
    <name evidence="1" type="ORF">J2Z83_001663</name>
</gene>
<proteinExistence type="predicted"/>
<dbReference type="EMBL" id="JAGGKX010000006">
    <property type="protein sequence ID" value="MBP1969559.1"/>
    <property type="molecule type" value="Genomic_DNA"/>
</dbReference>
<accession>A0ABS4IF34</accession>
<sequence>MNMDAKKLTLVFSSGIILLLIVLFNTNVMQTTLANENAETEQHDEDVEEITHEQIVSLTDQFMNMLVQDADDHYKVMNYDTIDELLNDFEQIATRETVEPYVDYYYTEESDGLYILPTETPPWFVEGNAYDVLQLDETQVKVIQENQTVFYDDYTIEIAFTFDKEWKITNISIN</sequence>
<keyword evidence="2" id="KW-1185">Reference proteome</keyword>
<protein>
    <recommendedName>
        <fullName evidence="3">DUF3993 domain-containing protein</fullName>
    </recommendedName>
</protein>
<evidence type="ECO:0000313" key="2">
    <source>
        <dbReference type="Proteomes" id="UP001519345"/>
    </source>
</evidence>
<evidence type="ECO:0008006" key="3">
    <source>
        <dbReference type="Google" id="ProtNLM"/>
    </source>
</evidence>
<dbReference type="Proteomes" id="UP001519345">
    <property type="component" value="Unassembled WGS sequence"/>
</dbReference>
<comment type="caution">
    <text evidence="1">The sequence shown here is derived from an EMBL/GenBank/DDBJ whole genome shotgun (WGS) entry which is preliminary data.</text>
</comment>
<name>A0ABS4IF34_9BACI</name>